<evidence type="ECO:0000256" key="4">
    <source>
        <dbReference type="ARBA" id="ARBA00023065"/>
    </source>
</evidence>
<dbReference type="Proteomes" id="UP000682733">
    <property type="component" value="Unassembled WGS sequence"/>
</dbReference>
<dbReference type="SUPFAM" id="SSF141072">
    <property type="entry name" value="CalX-like"/>
    <property type="match status" value="1"/>
</dbReference>
<keyword evidence="4" id="KW-0406">Ion transport</keyword>
<keyword evidence="5" id="KW-0472">Membrane</keyword>
<evidence type="ECO:0000259" key="6">
    <source>
        <dbReference type="Pfam" id="PF03160"/>
    </source>
</evidence>
<keyword evidence="4" id="KW-0813">Transport</keyword>
<dbReference type="EMBL" id="CAJOBA010064013">
    <property type="protein sequence ID" value="CAF4349321.1"/>
    <property type="molecule type" value="Genomic_DNA"/>
</dbReference>
<evidence type="ECO:0000256" key="5">
    <source>
        <dbReference type="SAM" id="Phobius"/>
    </source>
</evidence>
<evidence type="ECO:0000256" key="3">
    <source>
        <dbReference type="ARBA" id="ARBA00022837"/>
    </source>
</evidence>
<feature type="domain" description="Calx-beta" evidence="6">
    <location>
        <begin position="185"/>
        <end position="251"/>
    </location>
</feature>
<dbReference type="Proteomes" id="UP000677228">
    <property type="component" value="Unassembled WGS sequence"/>
</dbReference>
<reference evidence="7" key="1">
    <citation type="submission" date="2021-02" db="EMBL/GenBank/DDBJ databases">
        <authorList>
            <person name="Nowell W R."/>
        </authorList>
    </citation>
    <scope>NUCLEOTIDE SEQUENCE</scope>
</reference>
<keyword evidence="3" id="KW-0106">Calcium</keyword>
<dbReference type="GO" id="GO:0098703">
    <property type="term" value="P:calcium ion import across plasma membrane"/>
    <property type="evidence" value="ECO:0007669"/>
    <property type="project" value="TreeGrafter"/>
</dbReference>
<dbReference type="InterPro" id="IPR051171">
    <property type="entry name" value="CaCA"/>
</dbReference>
<evidence type="ECO:0000313" key="9">
    <source>
        <dbReference type="Proteomes" id="UP000677228"/>
    </source>
</evidence>
<feature type="transmembrane region" description="Helical" evidence="5">
    <location>
        <begin position="33"/>
        <end position="53"/>
    </location>
</feature>
<comment type="caution">
    <text evidence="7">The sequence shown here is derived from an EMBL/GenBank/DDBJ whole genome shotgun (WGS) entry which is preliminary data.</text>
</comment>
<accession>A0A8S2FTH0</accession>
<proteinExistence type="predicted"/>
<dbReference type="PANTHER" id="PTHR11878:SF76">
    <property type="entry name" value="CALX-BETA DOMAIN-CONTAINING PROTEIN"/>
    <property type="match status" value="1"/>
</dbReference>
<dbReference type="PANTHER" id="PTHR11878">
    <property type="entry name" value="SODIUM/CALCIUM EXCHANGER"/>
    <property type="match status" value="1"/>
</dbReference>
<keyword evidence="2" id="KW-0677">Repeat</keyword>
<feature type="transmembrane region" description="Helical" evidence="5">
    <location>
        <begin position="7"/>
        <end position="27"/>
    </location>
</feature>
<dbReference type="InterPro" id="IPR038081">
    <property type="entry name" value="CalX-like_sf"/>
</dbReference>
<organism evidence="7 9">
    <name type="scientific">Didymodactylos carnosus</name>
    <dbReference type="NCBI Taxonomy" id="1234261"/>
    <lineage>
        <taxon>Eukaryota</taxon>
        <taxon>Metazoa</taxon>
        <taxon>Spiralia</taxon>
        <taxon>Gnathifera</taxon>
        <taxon>Rotifera</taxon>
        <taxon>Eurotatoria</taxon>
        <taxon>Bdelloidea</taxon>
        <taxon>Philodinida</taxon>
        <taxon>Philodinidae</taxon>
        <taxon>Didymodactylos</taxon>
    </lineage>
</organism>
<dbReference type="GO" id="GO:0005432">
    <property type="term" value="F:calcium:sodium antiporter activity"/>
    <property type="evidence" value="ECO:0007669"/>
    <property type="project" value="TreeGrafter"/>
</dbReference>
<dbReference type="GO" id="GO:0007154">
    <property type="term" value="P:cell communication"/>
    <property type="evidence" value="ECO:0007669"/>
    <property type="project" value="InterPro"/>
</dbReference>
<evidence type="ECO:0000256" key="1">
    <source>
        <dbReference type="ARBA" id="ARBA00022729"/>
    </source>
</evidence>
<keyword evidence="5" id="KW-0812">Transmembrane</keyword>
<evidence type="ECO:0000256" key="2">
    <source>
        <dbReference type="ARBA" id="ARBA00022737"/>
    </source>
</evidence>
<dbReference type="EMBL" id="CAJNOK010041442">
    <property type="protein sequence ID" value="CAF1558040.1"/>
    <property type="molecule type" value="Genomic_DNA"/>
</dbReference>
<dbReference type="Pfam" id="PF03160">
    <property type="entry name" value="Calx-beta"/>
    <property type="match status" value="1"/>
</dbReference>
<dbReference type="AlphaFoldDB" id="A0A8S2FTH0"/>
<keyword evidence="5" id="KW-1133">Transmembrane helix</keyword>
<gene>
    <name evidence="7" type="ORF">OVA965_LOCUS39657</name>
    <name evidence="8" type="ORF">TMI583_LOCUS40992</name>
</gene>
<evidence type="ECO:0000313" key="7">
    <source>
        <dbReference type="EMBL" id="CAF1558040.1"/>
    </source>
</evidence>
<evidence type="ECO:0000313" key="8">
    <source>
        <dbReference type="EMBL" id="CAF4349321.1"/>
    </source>
</evidence>
<dbReference type="GO" id="GO:0030424">
    <property type="term" value="C:axon"/>
    <property type="evidence" value="ECO:0007669"/>
    <property type="project" value="TreeGrafter"/>
</dbReference>
<sequence>MYSVFMITSFFGFFAYIWLFLVVSVISPDVIDLWEAIITLLMFPLVVLLAFAAEKGFFLKRQPDMEEEEEKMLESSLDNMKFEDYKSDLLSFLKEIGQTSTLTLKDKAELFAAKLSEKAPRSRSQYFMQGTRMFTGGKSLFMKPADKILELSKGMNTRSSLADIQNADYTDVRQLAASIRTQDAQGHSIIEFSSTSYAVLESQQYVELIINRHGLTNIASRFRLDTIDGTATEGEDYIKLAEEFEMQPGETD</sequence>
<dbReference type="GO" id="GO:0098794">
    <property type="term" value="C:postsynapse"/>
    <property type="evidence" value="ECO:0007669"/>
    <property type="project" value="TreeGrafter"/>
</dbReference>
<dbReference type="Gene3D" id="2.60.40.2030">
    <property type="match status" value="1"/>
</dbReference>
<dbReference type="GO" id="GO:0042383">
    <property type="term" value="C:sarcolemma"/>
    <property type="evidence" value="ECO:0007669"/>
    <property type="project" value="TreeGrafter"/>
</dbReference>
<keyword evidence="1" id="KW-0732">Signal</keyword>
<dbReference type="InterPro" id="IPR003644">
    <property type="entry name" value="Calx_beta"/>
</dbReference>
<name>A0A8S2FTH0_9BILA</name>
<protein>
    <recommendedName>
        <fullName evidence="6">Calx-beta domain-containing protein</fullName>
    </recommendedName>
</protein>